<dbReference type="RefSeq" id="WP_175173011.1">
    <property type="nucleotide sequence ID" value="NZ_CADIJX010000001.1"/>
</dbReference>
<name>A0A6S6Z3L3_9BURK</name>
<dbReference type="PANTHER" id="PTHR12215:SF10">
    <property type="entry name" value="L-AMINOADIPATE-SEMIALDEHYDE DEHYDROGENASE-PHOSPHOPANTETHEINYL TRANSFERASE"/>
    <property type="match status" value="1"/>
</dbReference>
<feature type="domain" description="4'-phosphopantetheinyl transferase" evidence="4">
    <location>
        <begin position="115"/>
        <end position="184"/>
    </location>
</feature>
<dbReference type="Pfam" id="PF01648">
    <property type="entry name" value="ACPS"/>
    <property type="match status" value="1"/>
</dbReference>
<evidence type="ECO:0000313" key="7">
    <source>
        <dbReference type="Proteomes" id="UP000494108"/>
    </source>
</evidence>
<comment type="similarity">
    <text evidence="1">Belongs to the P-Pant transferase superfamily. Gsp/Sfp/HetI/AcpT family.</text>
</comment>
<accession>A0A6S6Z3L3</accession>
<dbReference type="PANTHER" id="PTHR12215">
    <property type="entry name" value="PHOSPHOPANTETHEINE TRANSFERASE"/>
    <property type="match status" value="1"/>
</dbReference>
<keyword evidence="2" id="KW-0808">Transferase</keyword>
<protein>
    <submittedName>
        <fullName evidence="6">Uncharacterized protein</fullName>
    </submittedName>
</protein>
<dbReference type="GO" id="GO:0019878">
    <property type="term" value="P:lysine biosynthetic process via aminoadipic acid"/>
    <property type="evidence" value="ECO:0007669"/>
    <property type="project" value="TreeGrafter"/>
</dbReference>
<dbReference type="Proteomes" id="UP000494108">
    <property type="component" value="Unassembled WGS sequence"/>
</dbReference>
<dbReference type="GO" id="GO:0000287">
    <property type="term" value="F:magnesium ion binding"/>
    <property type="evidence" value="ECO:0007669"/>
    <property type="project" value="InterPro"/>
</dbReference>
<evidence type="ECO:0000259" key="4">
    <source>
        <dbReference type="Pfam" id="PF01648"/>
    </source>
</evidence>
<evidence type="ECO:0000256" key="1">
    <source>
        <dbReference type="ARBA" id="ARBA00010990"/>
    </source>
</evidence>
<feature type="domain" description="4'-phosphopantetheinyl transferase N-terminal" evidence="5">
    <location>
        <begin position="32"/>
        <end position="108"/>
    </location>
</feature>
<dbReference type="AlphaFoldDB" id="A0A6S6Z3L3"/>
<dbReference type="Pfam" id="PF22624">
    <property type="entry name" value="AASDHPPT_N"/>
    <property type="match status" value="1"/>
</dbReference>
<dbReference type="GO" id="GO:0005829">
    <property type="term" value="C:cytosol"/>
    <property type="evidence" value="ECO:0007669"/>
    <property type="project" value="TreeGrafter"/>
</dbReference>
<gene>
    <name evidence="6" type="ORF">LMG3431_00689</name>
</gene>
<proteinExistence type="inferred from homology"/>
<dbReference type="InterPro" id="IPR037143">
    <property type="entry name" value="4-PPantetheinyl_Trfase_dom_sf"/>
</dbReference>
<organism evidence="6 7">
    <name type="scientific">Achromobacter pestifer</name>
    <dbReference type="NCBI Taxonomy" id="1353889"/>
    <lineage>
        <taxon>Bacteria</taxon>
        <taxon>Pseudomonadati</taxon>
        <taxon>Pseudomonadota</taxon>
        <taxon>Betaproteobacteria</taxon>
        <taxon>Burkholderiales</taxon>
        <taxon>Alcaligenaceae</taxon>
        <taxon>Achromobacter</taxon>
    </lineage>
</organism>
<sequence length="245" mass="26483">MQALMRPEPAPADITVWRLAVGRVRAEDWLALTSAEQDRARRFHRDADRARYVGARAGLRRLLALRLNLPAARVPLLAGQHGKPALAEPLGAHCHFNLSHAGHYALVVMSDRREVGVDVECEQDTGDLEPLADYALLPAERTGWRGLPQAAAFLRRWTGKEAALKAWGVGIAQHLLQVQVHPGRHVGGITVQASCADWPLCEACELAMPAGYVAALAWLPAAGDPEDRAGAPSPSRAQRAPGIQP</sequence>
<evidence type="ECO:0000256" key="3">
    <source>
        <dbReference type="SAM" id="MobiDB-lite"/>
    </source>
</evidence>
<evidence type="ECO:0000313" key="6">
    <source>
        <dbReference type="EMBL" id="CAB3628306.1"/>
    </source>
</evidence>
<dbReference type="EMBL" id="CADIJX010000001">
    <property type="protein sequence ID" value="CAB3628306.1"/>
    <property type="molecule type" value="Genomic_DNA"/>
</dbReference>
<evidence type="ECO:0000259" key="5">
    <source>
        <dbReference type="Pfam" id="PF22624"/>
    </source>
</evidence>
<dbReference type="InterPro" id="IPR050559">
    <property type="entry name" value="P-Pant_transferase_sf"/>
</dbReference>
<dbReference type="GO" id="GO:0008897">
    <property type="term" value="F:holo-[acyl-carrier-protein] synthase activity"/>
    <property type="evidence" value="ECO:0007669"/>
    <property type="project" value="InterPro"/>
</dbReference>
<dbReference type="Gene3D" id="3.90.470.20">
    <property type="entry name" value="4'-phosphopantetheinyl transferase domain"/>
    <property type="match status" value="1"/>
</dbReference>
<dbReference type="InterPro" id="IPR055066">
    <property type="entry name" value="AASDHPPT_N"/>
</dbReference>
<reference evidence="6 7" key="1">
    <citation type="submission" date="2020-04" db="EMBL/GenBank/DDBJ databases">
        <authorList>
            <person name="De Canck E."/>
        </authorList>
    </citation>
    <scope>NUCLEOTIDE SEQUENCE [LARGE SCALE GENOMIC DNA]</scope>
    <source>
        <strain evidence="6 7">LMG 3431</strain>
    </source>
</reference>
<keyword evidence="7" id="KW-1185">Reference proteome</keyword>
<feature type="region of interest" description="Disordered" evidence="3">
    <location>
        <begin position="223"/>
        <end position="245"/>
    </location>
</feature>
<evidence type="ECO:0000256" key="2">
    <source>
        <dbReference type="ARBA" id="ARBA00022679"/>
    </source>
</evidence>
<dbReference type="InterPro" id="IPR008278">
    <property type="entry name" value="4-PPantetheinyl_Trfase_dom"/>
</dbReference>
<dbReference type="SUPFAM" id="SSF56214">
    <property type="entry name" value="4'-phosphopantetheinyl transferase"/>
    <property type="match status" value="2"/>
</dbReference>